<dbReference type="OrthoDB" id="2472181at2"/>
<dbReference type="Gene3D" id="3.30.559.10">
    <property type="entry name" value="Chloramphenicol acetyltransferase-like domain"/>
    <property type="match status" value="3"/>
</dbReference>
<evidence type="ECO:0000313" key="9">
    <source>
        <dbReference type="Proteomes" id="UP000294927"/>
    </source>
</evidence>
<dbReference type="InterPro" id="IPR023213">
    <property type="entry name" value="CAT-like_dom_sf"/>
</dbReference>
<dbReference type="InterPro" id="IPR000873">
    <property type="entry name" value="AMP-dep_synth/lig_dom"/>
</dbReference>
<keyword evidence="9" id="KW-1185">Reference proteome</keyword>
<protein>
    <submittedName>
        <fullName evidence="8">Non-ribosomal peptide synthase protein (TIGR01720 family)/amino acid adenylation domain-containing protein</fullName>
    </submittedName>
</protein>
<dbReference type="FunFam" id="1.10.1200.10:FF:000016">
    <property type="entry name" value="Non-ribosomal peptide synthase"/>
    <property type="match status" value="1"/>
</dbReference>
<evidence type="ECO:0000256" key="2">
    <source>
        <dbReference type="ARBA" id="ARBA00006432"/>
    </source>
</evidence>
<dbReference type="Gene3D" id="2.30.38.10">
    <property type="entry name" value="Luciferase, Domain 3"/>
    <property type="match status" value="1"/>
</dbReference>
<dbReference type="SUPFAM" id="SSF47336">
    <property type="entry name" value="ACP-like"/>
    <property type="match status" value="2"/>
</dbReference>
<dbReference type="PANTHER" id="PTHR45527">
    <property type="entry name" value="NONRIBOSOMAL PEPTIDE SYNTHETASE"/>
    <property type="match status" value="1"/>
</dbReference>
<evidence type="ECO:0000256" key="3">
    <source>
        <dbReference type="ARBA" id="ARBA00022450"/>
    </source>
</evidence>
<dbReference type="RefSeq" id="WP_133904603.1">
    <property type="nucleotide sequence ID" value="NZ_SOCP01000007.1"/>
</dbReference>
<accession>A0A4R7VL25</accession>
<organism evidence="8 9">
    <name type="scientific">Actinophytocola oryzae</name>
    <dbReference type="NCBI Taxonomy" id="502181"/>
    <lineage>
        <taxon>Bacteria</taxon>
        <taxon>Bacillati</taxon>
        <taxon>Actinomycetota</taxon>
        <taxon>Actinomycetes</taxon>
        <taxon>Pseudonocardiales</taxon>
        <taxon>Pseudonocardiaceae</taxon>
    </lineage>
</organism>
<comment type="cofactor">
    <cofactor evidence="1">
        <name>pantetheine 4'-phosphate</name>
        <dbReference type="ChEBI" id="CHEBI:47942"/>
    </cofactor>
</comment>
<dbReference type="InterPro" id="IPR006162">
    <property type="entry name" value="Ppantetheine_attach_site"/>
</dbReference>
<dbReference type="InterPro" id="IPR010060">
    <property type="entry name" value="NRPS_synth"/>
</dbReference>
<evidence type="ECO:0000256" key="5">
    <source>
        <dbReference type="ARBA" id="ARBA00022737"/>
    </source>
</evidence>
<proteinExistence type="inferred from homology"/>
<dbReference type="GO" id="GO:0072330">
    <property type="term" value="P:monocarboxylic acid biosynthetic process"/>
    <property type="evidence" value="ECO:0007669"/>
    <property type="project" value="UniProtKB-ARBA"/>
</dbReference>
<dbReference type="InterPro" id="IPR036736">
    <property type="entry name" value="ACP-like_sf"/>
</dbReference>
<dbReference type="GO" id="GO:0008610">
    <property type="term" value="P:lipid biosynthetic process"/>
    <property type="evidence" value="ECO:0007669"/>
    <property type="project" value="UniProtKB-ARBA"/>
</dbReference>
<keyword evidence="3" id="KW-0596">Phosphopantetheine</keyword>
<evidence type="ECO:0000256" key="6">
    <source>
        <dbReference type="ARBA" id="ARBA00023194"/>
    </source>
</evidence>
<dbReference type="PROSITE" id="PS00455">
    <property type="entry name" value="AMP_BINDING"/>
    <property type="match status" value="1"/>
</dbReference>
<dbReference type="InterPro" id="IPR001242">
    <property type="entry name" value="Condensation_dom"/>
</dbReference>
<dbReference type="Pfam" id="PF13193">
    <property type="entry name" value="AMP-binding_C"/>
    <property type="match status" value="2"/>
</dbReference>
<dbReference type="GO" id="GO:0044550">
    <property type="term" value="P:secondary metabolite biosynthetic process"/>
    <property type="evidence" value="ECO:0007669"/>
    <property type="project" value="TreeGrafter"/>
</dbReference>
<keyword evidence="5" id="KW-0677">Repeat</keyword>
<dbReference type="CDD" id="cd05930">
    <property type="entry name" value="A_NRPS"/>
    <property type="match status" value="1"/>
</dbReference>
<dbReference type="NCBIfam" id="TIGR01733">
    <property type="entry name" value="AA-adenyl-dom"/>
    <property type="match status" value="1"/>
</dbReference>
<dbReference type="Gene3D" id="1.10.1200.10">
    <property type="entry name" value="ACP-like"/>
    <property type="match status" value="2"/>
</dbReference>
<dbReference type="PROSITE" id="PS00012">
    <property type="entry name" value="PHOSPHOPANTETHEINE"/>
    <property type="match status" value="1"/>
</dbReference>
<comment type="caution">
    <text evidence="8">The sequence shown here is derived from an EMBL/GenBank/DDBJ whole genome shotgun (WGS) entry which is preliminary data.</text>
</comment>
<dbReference type="InterPro" id="IPR025110">
    <property type="entry name" value="AMP-bd_C"/>
</dbReference>
<reference evidence="8 9" key="1">
    <citation type="submission" date="2019-03" db="EMBL/GenBank/DDBJ databases">
        <title>Genomic Encyclopedia of Archaeal and Bacterial Type Strains, Phase II (KMG-II): from individual species to whole genera.</title>
        <authorList>
            <person name="Goeker M."/>
        </authorList>
    </citation>
    <scope>NUCLEOTIDE SEQUENCE [LARGE SCALE GENOMIC DNA]</scope>
    <source>
        <strain evidence="8 9">DSM 45499</strain>
    </source>
</reference>
<dbReference type="Proteomes" id="UP000294927">
    <property type="component" value="Unassembled WGS sequence"/>
</dbReference>
<dbReference type="InterPro" id="IPR045851">
    <property type="entry name" value="AMP-bd_C_sf"/>
</dbReference>
<dbReference type="SMART" id="SM00823">
    <property type="entry name" value="PKS_PP"/>
    <property type="match status" value="2"/>
</dbReference>
<evidence type="ECO:0000259" key="7">
    <source>
        <dbReference type="PROSITE" id="PS50075"/>
    </source>
</evidence>
<name>A0A4R7VL25_9PSEU</name>
<dbReference type="Pfam" id="PF00550">
    <property type="entry name" value="PP-binding"/>
    <property type="match status" value="2"/>
</dbReference>
<dbReference type="GO" id="GO:0043041">
    <property type="term" value="P:amino acid activation for nonribosomal peptide biosynthetic process"/>
    <property type="evidence" value="ECO:0007669"/>
    <property type="project" value="TreeGrafter"/>
</dbReference>
<dbReference type="Pfam" id="PF00501">
    <property type="entry name" value="AMP-binding"/>
    <property type="match status" value="1"/>
</dbReference>
<dbReference type="InterPro" id="IPR020806">
    <property type="entry name" value="PKS_PP-bd"/>
</dbReference>
<dbReference type="Pfam" id="PF00668">
    <property type="entry name" value="Condensation"/>
    <property type="match status" value="3"/>
</dbReference>
<keyword evidence="4" id="KW-0597">Phosphoprotein</keyword>
<feature type="domain" description="Carrier" evidence="7">
    <location>
        <begin position="983"/>
        <end position="1058"/>
    </location>
</feature>
<sequence>MNDAQSLLLSRIRGRRNDHLPRRDPFLPVPLSSAQRGLWFLDRLEPGRGDYVVPIALRVTGDLDVPALRHALTRLVARHEVLRTRFVADDTGRPCQVVDPPAPVTVAVEDVPEAEVRARVDAIAAEPFDLAAGPLLRAVLVRADTDTLVLCLHHIVFDGWSESVLARELGALYAGEGLPELPVQYGDYAAWHDEQLGTDRMRGQLEYWRTRLAGLAPLQLPADRQCQAAGVTGGDAVRFTVPAATVTALRAAAATVDANLFMAVLGAYQVLLSRYSGQTDLAVGTPAAGRNRTETENLIGLFVNSLVLRTDLSGDPSYAELLTRVQETALAAYDNQELPFERIVEELAPRRDVGRNPFFQTTFVLQTAGETQPWQLPGVTVERTPVSGGLGKFDLNMTLRETAEGALTGYVDYPVALFERATVERLVGHFRTLLAQLAERPAAPLSEVSLLGEDERFRMVVEWNRTEGPFPSGRTIHGLLAEQTAARLDEPAVRYGDEVLTNASLDARACRLAHCLRERGVGPDVMVGVFLDRTPDLVVTLLAIMKAGGAWVPMDPEYPADRLAYLMADTAAPLVITQTSLTDRLPEHINRLVVDQEWPAIAQYPAHEPEPLSGPHDLAYVIYTSGSTGKPKGVMIEHEGVVNYLHWCARNYPPAGEAGTLLYSPVAFDLTVTALFLPLLQGLPIDIPVPQDGESAFSAAVEVLLSGASVSFLKMTPSHAELLVTSAEAADVTLNVGTMVLGGEELTADLARRILAVCQPDCAIFNEYGATECSVANVMSETRHVDADMTGPVSVGGPITNTTAYIVDAHNRPVPIGVAGEALLGGICVARGYLNREELTATRFVELDLGDGPQRLYRTGDLCKWLPSGEMEFIGRIDNQVKLRGYRIELGEIEATFIDHPAISGAAVVVREDTPGVKRLVAYLVGTDIPSPDDLKAHAARTLPAYMLPNAFVTLDTLPLTPNGKVDRAVLPAPAVEAADHTPPRTPAEHLVAGIWRDVLGVTEPGVHDDFFDHGGHSLLAIKLTTRLGRELGVDVPLRVVFQAPTIAELSDLLPRLHAATEDTIPPAPRHPLVPLPLSPAQRALWFLDQLEPGRSDYVVPIALRITGDLDVVALETALTRLVARHEVLRTRFAADDTGRPFQVVDQPSTVDVTVVDVDEEHAPARIAAAAAASFDLTEGPLLRTVLVRTGPGAATLVLCLHHILFDGWSEAILARELRHHYAAATGGTVGTLPELPVQYADYAAWQHDRLATDALRAQLDFWRGELSGVAPLRLPTDRPRLANRSPRGDVVGFTVPAATVTALREIATGSRASLFMALLAGFQVMLSRYSGQDDIAVGTPIAGRGQAETENLIGFFVNSLVLRTDLSGDPTYAELLDRVRDTALAAYDHQELPFERIVEELAPRREVARNPLFQAMLVLRTSGEAQAWELPGVDVTPVPVDGGLGKFDLNLTLHETDDGGLTAQLDYPADLFDRATVERMGTHFATLLGHLVTDPAAPLSAIPMLTAAEQETLTAWEVAAGARVLDAAGRPVPVGVPGELVRDGARTGDLVTWSPAGEPRFVCRVEHVVTVHGERVGLSDVDAALAAHPAVTAAATAVHDGELAGYVTGTPDIDDLRRFLGDRLPAVMVPSAFVTLPDLPRTSTGTVDRAALPAPTAEPTHAEPPHSATEKVIADIWRELLDVPEVLVTDNFFALGGDSIISLQVIARARKFGIQLTPRMFFQHQTVAAIAANARSTGSVLADQTKIVGDVPLTPIQHWFFALGMAEPAHFNQVELLETDGLDGEVLARALAALADHHDALRLRVVRGDDGRWRQHLAEDPGPAVLTCHDLSGLAEDAVWPEMKRIADDTQRGMNLLDGPVIRAALFDLGGHGQRLLIGVHHLAVDGVSWRILLEDLGTAYGQAARGRSVLLPAKTTSVRTWAEKLVRYARSPGALAELGYWTAQAAGRPLPRDHDGANTERSAATVRVELTEDETTALLRDVPRAFHTQINDALLTAVGTAVHAWTGDDAVAIGLEGHGREDLFPDVDTSRTVGWFTSVFPVALTGLAEDDPAIRLKDVSEQLRAIPHRGIGYGVLRYLGDTPTRHALTHPAPEVNVNYLGQLGADVPGIGRHAAAGEPRGRSFSDAGTRRHLLDILSAVERGRLGIDISYSTEIHDQATVSRFADHITGSLRALLDIVTQRNDGAGTAQVPLAELEADELAAIMRRFGA</sequence>
<evidence type="ECO:0000256" key="4">
    <source>
        <dbReference type="ARBA" id="ARBA00022553"/>
    </source>
</evidence>
<dbReference type="FunFam" id="3.40.50.980:FF:000001">
    <property type="entry name" value="Non-ribosomal peptide synthetase"/>
    <property type="match status" value="1"/>
</dbReference>
<comment type="similarity">
    <text evidence="2">Belongs to the ATP-dependent AMP-binding enzyme family.</text>
</comment>
<dbReference type="Gene3D" id="3.30.300.30">
    <property type="match status" value="2"/>
</dbReference>
<evidence type="ECO:0000313" key="8">
    <source>
        <dbReference type="EMBL" id="TDV49928.1"/>
    </source>
</evidence>
<dbReference type="Gene3D" id="3.30.559.30">
    <property type="entry name" value="Nonribosomal peptide synthetase, condensation domain"/>
    <property type="match status" value="3"/>
</dbReference>
<feature type="domain" description="Carrier" evidence="7">
    <location>
        <begin position="1665"/>
        <end position="1739"/>
    </location>
</feature>
<dbReference type="GO" id="GO:0017000">
    <property type="term" value="P:antibiotic biosynthetic process"/>
    <property type="evidence" value="ECO:0007669"/>
    <property type="project" value="UniProtKB-KW"/>
</dbReference>
<dbReference type="CDD" id="cd19534">
    <property type="entry name" value="E_NRPS"/>
    <property type="match status" value="1"/>
</dbReference>
<dbReference type="PROSITE" id="PS50075">
    <property type="entry name" value="CARRIER"/>
    <property type="match status" value="2"/>
</dbReference>
<dbReference type="GO" id="GO:0003824">
    <property type="term" value="F:catalytic activity"/>
    <property type="evidence" value="ECO:0007669"/>
    <property type="project" value="InterPro"/>
</dbReference>
<evidence type="ECO:0000256" key="1">
    <source>
        <dbReference type="ARBA" id="ARBA00001957"/>
    </source>
</evidence>
<dbReference type="SUPFAM" id="SSF56801">
    <property type="entry name" value="Acetyl-CoA synthetase-like"/>
    <property type="match status" value="2"/>
</dbReference>
<keyword evidence="6" id="KW-0045">Antibiotic biosynthesis</keyword>
<dbReference type="GO" id="GO:0005829">
    <property type="term" value="C:cytosol"/>
    <property type="evidence" value="ECO:0007669"/>
    <property type="project" value="TreeGrafter"/>
</dbReference>
<dbReference type="InterPro" id="IPR010071">
    <property type="entry name" value="AA_adenyl_dom"/>
</dbReference>
<dbReference type="FunFam" id="1.10.1200.10:FF:000005">
    <property type="entry name" value="Nonribosomal peptide synthetase 1"/>
    <property type="match status" value="1"/>
</dbReference>
<dbReference type="NCBIfam" id="TIGR01720">
    <property type="entry name" value="NRPS-para261"/>
    <property type="match status" value="1"/>
</dbReference>
<dbReference type="InterPro" id="IPR009081">
    <property type="entry name" value="PP-bd_ACP"/>
</dbReference>
<dbReference type="GO" id="GO:0031177">
    <property type="term" value="F:phosphopantetheine binding"/>
    <property type="evidence" value="ECO:0007669"/>
    <property type="project" value="InterPro"/>
</dbReference>
<dbReference type="FunFam" id="3.30.300.30:FF:000010">
    <property type="entry name" value="Enterobactin synthetase component F"/>
    <property type="match status" value="1"/>
</dbReference>
<dbReference type="CDD" id="cd19531">
    <property type="entry name" value="LCL_NRPS-like"/>
    <property type="match status" value="2"/>
</dbReference>
<dbReference type="Gene3D" id="3.40.50.980">
    <property type="match status" value="2"/>
</dbReference>
<dbReference type="PANTHER" id="PTHR45527:SF1">
    <property type="entry name" value="FATTY ACID SYNTHASE"/>
    <property type="match status" value="1"/>
</dbReference>
<gene>
    <name evidence="8" type="ORF">CLV71_107276</name>
</gene>
<dbReference type="InterPro" id="IPR020845">
    <property type="entry name" value="AMP-binding_CS"/>
</dbReference>
<dbReference type="SUPFAM" id="SSF52777">
    <property type="entry name" value="CoA-dependent acyltransferases"/>
    <property type="match status" value="6"/>
</dbReference>
<dbReference type="EMBL" id="SOCP01000007">
    <property type="protein sequence ID" value="TDV49928.1"/>
    <property type="molecule type" value="Genomic_DNA"/>
</dbReference>